<evidence type="ECO:0000259" key="1">
    <source>
        <dbReference type="PROSITE" id="PS50191"/>
    </source>
</evidence>
<dbReference type="Pfam" id="PF25883">
    <property type="entry name" value="F28H7_8_C"/>
    <property type="match status" value="1"/>
</dbReference>
<name>A0AAF3EM80_9BILA</name>
<dbReference type="AlphaFoldDB" id="A0AAF3EM80"/>
<dbReference type="PROSITE" id="PS50191">
    <property type="entry name" value="CRAL_TRIO"/>
    <property type="match status" value="1"/>
</dbReference>
<dbReference type="InterPro" id="IPR036865">
    <property type="entry name" value="CRAL-TRIO_dom_sf"/>
</dbReference>
<organism evidence="2 3">
    <name type="scientific">Mesorhabditis belari</name>
    <dbReference type="NCBI Taxonomy" id="2138241"/>
    <lineage>
        <taxon>Eukaryota</taxon>
        <taxon>Metazoa</taxon>
        <taxon>Ecdysozoa</taxon>
        <taxon>Nematoda</taxon>
        <taxon>Chromadorea</taxon>
        <taxon>Rhabditida</taxon>
        <taxon>Rhabditina</taxon>
        <taxon>Rhabditomorpha</taxon>
        <taxon>Rhabditoidea</taxon>
        <taxon>Rhabditidae</taxon>
        <taxon>Mesorhabditinae</taxon>
        <taxon>Mesorhabditis</taxon>
    </lineage>
</organism>
<dbReference type="InterPro" id="IPR036598">
    <property type="entry name" value="GOLD_dom_sf"/>
</dbReference>
<dbReference type="SUPFAM" id="SSF101576">
    <property type="entry name" value="Supernatant protein factor (SPF), C-terminal domain"/>
    <property type="match status" value="1"/>
</dbReference>
<evidence type="ECO:0000313" key="2">
    <source>
        <dbReference type="Proteomes" id="UP000887575"/>
    </source>
</evidence>
<dbReference type="PANTHER" id="PTHR47159:SF3">
    <property type="entry name" value="CRAL-TRIO DOMAIN-CONTAINING PROTEIN"/>
    <property type="match status" value="1"/>
</dbReference>
<feature type="domain" description="CRAL-TRIO" evidence="1">
    <location>
        <begin position="71"/>
        <end position="246"/>
    </location>
</feature>
<evidence type="ECO:0000313" key="3">
    <source>
        <dbReference type="WBParaSite" id="MBELARI_LOCUS15159"/>
    </source>
</evidence>
<sequence>MPISTDDLENIEKLRALVKDEITPYYDTDFNLLRWLKGHDYNFDLILPKLRNHLLFRKSHWDLDGMADRERNHPIHQHWKGGLTGAAVIRPNAIVNIEQTGPNDYWGMLQTYSINEVLKARVHDLESMLRAVMDLEKQTGEQCSIMYFMDLNGLKFDRRTTTLITGALASISAFMAEHYVEMVHTFVLVNVPTFIHAIWTLARPLLPEKTKNKVHILGSNWREEVLKYANADVLPTFWNLDGETGPFGAALQRAVPFSENEYYKKEISEKAELFTISAGKADYFDAIVEEGESLEWIIDADGNFAFCIFKVDNDHLKASVDTLERIYPKFSKVPGPTIVPLIDSIKNPKPGRYRFWFSNEHAWFHTLKIRAEISPKRVQK</sequence>
<dbReference type="PANTHER" id="PTHR47159">
    <property type="entry name" value="PROTEIN CBG07705-RELATED"/>
    <property type="match status" value="1"/>
</dbReference>
<dbReference type="InterPro" id="IPR058960">
    <property type="entry name" value="Ctg-1-like_C"/>
</dbReference>
<accession>A0AAF3EM80</accession>
<dbReference type="Gene3D" id="3.40.525.10">
    <property type="entry name" value="CRAL-TRIO lipid binding domain"/>
    <property type="match status" value="1"/>
</dbReference>
<dbReference type="Pfam" id="PF00650">
    <property type="entry name" value="CRAL_TRIO"/>
    <property type="match status" value="1"/>
</dbReference>
<dbReference type="InterPro" id="IPR001251">
    <property type="entry name" value="CRAL-TRIO_dom"/>
</dbReference>
<reference evidence="3 4" key="1">
    <citation type="submission" date="2024-02" db="UniProtKB">
        <authorList>
            <consortium name="WormBaseParasite"/>
        </authorList>
    </citation>
    <scope>IDENTIFICATION</scope>
</reference>
<keyword evidence="2" id="KW-1185">Reference proteome</keyword>
<evidence type="ECO:0000313" key="4">
    <source>
        <dbReference type="WBParaSite" id="MBELARI_LOCUS18469"/>
    </source>
</evidence>
<dbReference type="InterPro" id="IPR053302">
    <property type="entry name" value="CRAL-TRIO_domain"/>
</dbReference>
<dbReference type="InterPro" id="IPR036273">
    <property type="entry name" value="CRAL/TRIO_N_dom_sf"/>
</dbReference>
<dbReference type="WBParaSite" id="MBELARI_LOCUS15159">
    <property type="protein sequence ID" value="MBELARI_LOCUS15159"/>
    <property type="gene ID" value="MBELARI_LOCUS15159"/>
</dbReference>
<proteinExistence type="predicted"/>
<dbReference type="Gene3D" id="2.60.120.680">
    <property type="entry name" value="GOLD domain"/>
    <property type="match status" value="1"/>
</dbReference>
<protein>
    <submittedName>
        <fullName evidence="3 4">CRAL-TRIO domain-containing protein</fullName>
    </submittedName>
</protein>
<dbReference type="SUPFAM" id="SSF52087">
    <property type="entry name" value="CRAL/TRIO domain"/>
    <property type="match status" value="1"/>
</dbReference>
<dbReference type="CDD" id="cd00170">
    <property type="entry name" value="SEC14"/>
    <property type="match status" value="1"/>
</dbReference>
<dbReference type="SUPFAM" id="SSF46938">
    <property type="entry name" value="CRAL/TRIO N-terminal domain"/>
    <property type="match status" value="1"/>
</dbReference>
<dbReference type="SMART" id="SM00516">
    <property type="entry name" value="SEC14"/>
    <property type="match status" value="1"/>
</dbReference>
<dbReference type="Proteomes" id="UP000887575">
    <property type="component" value="Unassembled WGS sequence"/>
</dbReference>
<dbReference type="WBParaSite" id="MBELARI_LOCUS18469">
    <property type="protein sequence ID" value="MBELARI_LOCUS18469"/>
    <property type="gene ID" value="MBELARI_LOCUS18469"/>
</dbReference>